<organism evidence="1 2">
    <name type="scientific">Desulfatibacillum aliphaticivorans</name>
    <dbReference type="NCBI Taxonomy" id="218208"/>
    <lineage>
        <taxon>Bacteria</taxon>
        <taxon>Pseudomonadati</taxon>
        <taxon>Thermodesulfobacteriota</taxon>
        <taxon>Desulfobacteria</taxon>
        <taxon>Desulfobacterales</taxon>
        <taxon>Desulfatibacillaceae</taxon>
        <taxon>Desulfatibacillum</taxon>
    </lineage>
</organism>
<proteinExistence type="predicted"/>
<dbReference type="eggNOG" id="ENOG50342Y0">
    <property type="taxonomic scope" value="Bacteria"/>
</dbReference>
<dbReference type="EMBL" id="CP001322">
    <property type="protein sequence ID" value="ACL05863.1"/>
    <property type="molecule type" value="Genomic_DNA"/>
</dbReference>
<dbReference type="AlphaFoldDB" id="B8FMZ3"/>
<dbReference type="KEGG" id="dal:Dalk_4181"/>
<name>B8FMZ3_DESAL</name>
<dbReference type="RefSeq" id="WP_015948910.1">
    <property type="nucleotide sequence ID" value="NC_011768.1"/>
</dbReference>
<accession>B8FMZ3</accession>
<dbReference type="Proteomes" id="UP000000739">
    <property type="component" value="Chromosome"/>
</dbReference>
<gene>
    <name evidence="1" type="ordered locus">Dalk_4181</name>
</gene>
<protein>
    <submittedName>
        <fullName evidence="1">Uncharacterized protein</fullName>
    </submittedName>
</protein>
<reference evidence="1 2" key="1">
    <citation type="journal article" date="2012" name="Environ. Microbiol.">
        <title>The genome sequence of Desulfatibacillum alkenivorans AK-01: a blueprint for anaerobic alkane oxidation.</title>
        <authorList>
            <person name="Callaghan A.V."/>
            <person name="Morris B.E."/>
            <person name="Pereira I.A."/>
            <person name="McInerney M.J."/>
            <person name="Austin R.N."/>
            <person name="Groves J.T."/>
            <person name="Kukor J.J."/>
            <person name="Suflita J.M."/>
            <person name="Young L.Y."/>
            <person name="Zylstra G.J."/>
            <person name="Wawrik B."/>
        </authorList>
    </citation>
    <scope>NUCLEOTIDE SEQUENCE [LARGE SCALE GENOMIC DNA]</scope>
    <source>
        <strain evidence="1 2">AK-01</strain>
    </source>
</reference>
<keyword evidence="2" id="KW-1185">Reference proteome</keyword>
<dbReference type="HOGENOM" id="CLU_1203266_0_0_7"/>
<evidence type="ECO:0000313" key="2">
    <source>
        <dbReference type="Proteomes" id="UP000000739"/>
    </source>
</evidence>
<evidence type="ECO:0000313" key="1">
    <source>
        <dbReference type="EMBL" id="ACL05863.1"/>
    </source>
</evidence>
<sequence length="250" mass="29129">MYQFKPNARKDIFFRFSNDIVDSERWAMLPPASKSIYPVIGVHCNKDGLAFPGQETIAILAGITPKTVRSGIEGLLRLPNFTVQSYYSNRGRVAKKYQLKLPDKDRSKTYFGFSKRFIDGGNWSQLKPGAHALFPVIQRCSWFDYDYYIESKDGELEYNPSEFFSEHYGEREYDFLDAELGFLTSRAGVGQTTVLAALEELEKRYFIEETENFWRRGSRAWKVFLTPPMIYKPEWLNEQAQKRYGKNSTH</sequence>